<keyword evidence="2" id="KW-1185">Reference proteome</keyword>
<name>A0ABN0Y095_9ACTN</name>
<proteinExistence type="predicted"/>
<dbReference type="InterPro" id="IPR029058">
    <property type="entry name" value="AB_hydrolase_fold"/>
</dbReference>
<protein>
    <recommendedName>
        <fullName evidence="3">Serine-threonine protein kinase</fullName>
    </recommendedName>
</protein>
<gene>
    <name evidence="1" type="ORF">GCM10010319_66720</name>
</gene>
<sequence>MPDMSVEPYWELTFDKDGDVDPAERDALTQGVARAGVTDLVVFAHGWNNERSTATRLYDRFFAPFPGLLAGASGGKRLGYAGVIWPSMDFPDEPIPHFPSAAAAPPGAGLDPATREALVRILPCEQAVVDRLSELLAQRPEDPARLEEFVSTARGLVADPPPGVSDLGPGPLPAILTADARAVCESFSAALASVGALSSELLGSGLKRLWHGAYELLRQLSYYTMKRRAGVVGAHGLGPFLGLLAGSCTGVRVHLVGHSFGARLVSFALSGLPDGASPVFSVTLLQGAFSHYTFATSLPFASDRGGALSGLYDRVNGPLVCCYSSHDTALGVLYPIASLACGDDDSVLGLDDTRWGALGHDGMQAVDACAGISLARALAGGLPAYGCVNVDASAVVAHGGPPSGAHGDICHAELAHVVLLAGGITR</sequence>
<evidence type="ECO:0000313" key="2">
    <source>
        <dbReference type="Proteomes" id="UP001500063"/>
    </source>
</evidence>
<dbReference type="SUPFAM" id="SSF53474">
    <property type="entry name" value="alpha/beta-Hydrolases"/>
    <property type="match status" value="1"/>
</dbReference>
<dbReference type="EMBL" id="BAAABW010000039">
    <property type="protein sequence ID" value="GAA0378827.1"/>
    <property type="molecule type" value="Genomic_DNA"/>
</dbReference>
<reference evidence="1 2" key="1">
    <citation type="journal article" date="2019" name="Int. J. Syst. Evol. Microbiol.">
        <title>The Global Catalogue of Microorganisms (GCM) 10K type strain sequencing project: providing services to taxonomists for standard genome sequencing and annotation.</title>
        <authorList>
            <consortium name="The Broad Institute Genomics Platform"/>
            <consortium name="The Broad Institute Genome Sequencing Center for Infectious Disease"/>
            <person name="Wu L."/>
            <person name="Ma J."/>
        </authorList>
    </citation>
    <scope>NUCLEOTIDE SEQUENCE [LARGE SCALE GENOMIC DNA]</scope>
    <source>
        <strain evidence="1 2">JCM 4565</strain>
    </source>
</reference>
<dbReference type="Proteomes" id="UP001500063">
    <property type="component" value="Unassembled WGS sequence"/>
</dbReference>
<evidence type="ECO:0000313" key="1">
    <source>
        <dbReference type="EMBL" id="GAA0378827.1"/>
    </source>
</evidence>
<accession>A0ABN0Y095</accession>
<organism evidence="1 2">
    <name type="scientific">Streptomyces blastmyceticus</name>
    <dbReference type="NCBI Taxonomy" id="68180"/>
    <lineage>
        <taxon>Bacteria</taxon>
        <taxon>Bacillati</taxon>
        <taxon>Actinomycetota</taxon>
        <taxon>Actinomycetes</taxon>
        <taxon>Kitasatosporales</taxon>
        <taxon>Streptomycetaceae</taxon>
        <taxon>Streptomyces</taxon>
    </lineage>
</organism>
<evidence type="ECO:0008006" key="3">
    <source>
        <dbReference type="Google" id="ProtNLM"/>
    </source>
</evidence>
<comment type="caution">
    <text evidence="1">The sequence shown here is derived from an EMBL/GenBank/DDBJ whole genome shotgun (WGS) entry which is preliminary data.</text>
</comment>